<sequence>MPPEQMIKTKSVTDSRFNSDPFDSMGAFGDYAIQDDPLKPPPRAEGAAAGGAGTIEELDLFGDLFTDHDAGRKRKAIQPDGDLGDLANLGAFGDDGFDFQQVDQAVPATPEQALNQREGEGAAPAGGALLAPAKKKRRFRRTVVDTEIELSNHEMANLARTAEAALDQAERAAKIKAKEKKDKELVQKLLTEPSFRLGTKLMALWKANYVEKRRKVHLGMPSAKRQKRDAAGGVAGKSINMDIEMPLHFDGGYDNLQDRGQREGSVDDPEMMRAGGTRKSLATPDMMPWHRPSKGSSGGDSARDTFSNVGDDFQFDVFRGNSSFGGSIDSPLKDLPNIDGPNIDDENPFKDPESASASMEREMSAFLAYVKDIASGAGTDSVQFFDLIPPHTSSRKVATGAFYHLLALSSRNVLRPTQEEPYGDIRITVVDVESD</sequence>
<dbReference type="GO" id="GO:1990414">
    <property type="term" value="P:replication-born double-strand break repair via sister chromatid exchange"/>
    <property type="evidence" value="ECO:0007669"/>
    <property type="project" value="TreeGrafter"/>
</dbReference>
<dbReference type="GO" id="GO:0003682">
    <property type="term" value="F:chromatin binding"/>
    <property type="evidence" value="ECO:0007669"/>
    <property type="project" value="TreeGrafter"/>
</dbReference>
<feature type="region of interest" description="Disordered" evidence="2">
    <location>
        <begin position="1"/>
        <end position="51"/>
    </location>
</feature>
<dbReference type="InterPro" id="IPR039781">
    <property type="entry name" value="Rad21/Rec8-like"/>
</dbReference>
<evidence type="ECO:0000313" key="4">
    <source>
        <dbReference type="EMBL" id="KAJ3048798.1"/>
    </source>
</evidence>
<protein>
    <recommendedName>
        <fullName evidence="3">Rad21/Rec8-like protein C-terminal eukaryotic domain-containing protein</fullName>
    </recommendedName>
</protein>
<dbReference type="GO" id="GO:0007062">
    <property type="term" value="P:sister chromatid cohesion"/>
    <property type="evidence" value="ECO:0007669"/>
    <property type="project" value="InterPro"/>
</dbReference>
<gene>
    <name evidence="4" type="ORF">HK097_010197</name>
</gene>
<dbReference type="SUPFAM" id="SSF46785">
    <property type="entry name" value="Winged helix' DNA-binding domain"/>
    <property type="match status" value="1"/>
</dbReference>
<evidence type="ECO:0000313" key="5">
    <source>
        <dbReference type="Proteomes" id="UP001212841"/>
    </source>
</evidence>
<dbReference type="Proteomes" id="UP001212841">
    <property type="component" value="Unassembled WGS sequence"/>
</dbReference>
<dbReference type="InterPro" id="IPR023093">
    <property type="entry name" value="ScpA-like_C"/>
</dbReference>
<dbReference type="InterPro" id="IPR036390">
    <property type="entry name" value="WH_DNA-bd_sf"/>
</dbReference>
<accession>A0AAD5S7W6</accession>
<comment type="caution">
    <text evidence="4">The sequence shown here is derived from an EMBL/GenBank/DDBJ whole genome shotgun (WGS) entry which is preliminary data.</text>
</comment>
<dbReference type="Gene3D" id="1.10.10.580">
    <property type="entry name" value="Structural maintenance of chromosome 1. Chain E"/>
    <property type="match status" value="1"/>
</dbReference>
<dbReference type="EMBL" id="JADGJD010000736">
    <property type="protein sequence ID" value="KAJ3048798.1"/>
    <property type="molecule type" value="Genomic_DNA"/>
</dbReference>
<dbReference type="AlphaFoldDB" id="A0AAD5S7W6"/>
<reference evidence="4" key="1">
    <citation type="submission" date="2020-05" db="EMBL/GenBank/DDBJ databases">
        <title>Phylogenomic resolution of chytrid fungi.</title>
        <authorList>
            <person name="Stajich J.E."/>
            <person name="Amses K."/>
            <person name="Simmons R."/>
            <person name="Seto K."/>
            <person name="Myers J."/>
            <person name="Bonds A."/>
            <person name="Quandt C.A."/>
            <person name="Barry K."/>
            <person name="Liu P."/>
            <person name="Grigoriev I."/>
            <person name="Longcore J.E."/>
            <person name="James T.Y."/>
        </authorList>
    </citation>
    <scope>NUCLEOTIDE SEQUENCE</scope>
    <source>
        <strain evidence="4">JEL0318</strain>
    </source>
</reference>
<dbReference type="InterPro" id="IPR006909">
    <property type="entry name" value="Rad21/Rec8_C_eu"/>
</dbReference>
<feature type="domain" description="Rad21/Rec8-like protein C-terminal eukaryotic" evidence="3">
    <location>
        <begin position="383"/>
        <end position="429"/>
    </location>
</feature>
<evidence type="ECO:0000256" key="2">
    <source>
        <dbReference type="SAM" id="MobiDB-lite"/>
    </source>
</evidence>
<evidence type="ECO:0000256" key="1">
    <source>
        <dbReference type="SAM" id="Coils"/>
    </source>
</evidence>
<feature type="compositionally biased region" description="Basic and acidic residues" evidence="2">
    <location>
        <begin position="256"/>
        <end position="265"/>
    </location>
</feature>
<dbReference type="PANTHER" id="PTHR12585">
    <property type="entry name" value="SCC1 / RAD21 FAMILY MEMBER"/>
    <property type="match status" value="1"/>
</dbReference>
<keyword evidence="5" id="KW-1185">Reference proteome</keyword>
<feature type="compositionally biased region" description="Polar residues" evidence="2">
    <location>
        <begin position="8"/>
        <end position="18"/>
    </location>
</feature>
<dbReference type="GO" id="GO:0008278">
    <property type="term" value="C:cohesin complex"/>
    <property type="evidence" value="ECO:0007669"/>
    <property type="project" value="InterPro"/>
</dbReference>
<evidence type="ECO:0000259" key="3">
    <source>
        <dbReference type="Pfam" id="PF04824"/>
    </source>
</evidence>
<name>A0AAD5S7W6_9FUNG</name>
<organism evidence="4 5">
    <name type="scientific">Rhizophlyctis rosea</name>
    <dbReference type="NCBI Taxonomy" id="64517"/>
    <lineage>
        <taxon>Eukaryota</taxon>
        <taxon>Fungi</taxon>
        <taxon>Fungi incertae sedis</taxon>
        <taxon>Chytridiomycota</taxon>
        <taxon>Chytridiomycota incertae sedis</taxon>
        <taxon>Chytridiomycetes</taxon>
        <taxon>Rhizophlyctidales</taxon>
        <taxon>Rhizophlyctidaceae</taxon>
        <taxon>Rhizophlyctis</taxon>
    </lineage>
</organism>
<feature type="region of interest" description="Disordered" evidence="2">
    <location>
        <begin position="255"/>
        <end position="302"/>
    </location>
</feature>
<dbReference type="PANTHER" id="PTHR12585:SF51">
    <property type="entry name" value="MEIOTIC RECOMBINATION PROTEIN REC8"/>
    <property type="match status" value="1"/>
</dbReference>
<proteinExistence type="predicted"/>
<dbReference type="Pfam" id="PF04824">
    <property type="entry name" value="Rad21_Rec8"/>
    <property type="match status" value="1"/>
</dbReference>
<keyword evidence="1" id="KW-0175">Coiled coil</keyword>
<feature type="coiled-coil region" evidence="1">
    <location>
        <begin position="152"/>
        <end position="179"/>
    </location>
</feature>